<evidence type="ECO:0000256" key="1">
    <source>
        <dbReference type="SAM" id="Phobius"/>
    </source>
</evidence>
<keyword evidence="1" id="KW-0812">Transmembrane</keyword>
<feature type="transmembrane region" description="Helical" evidence="1">
    <location>
        <begin position="46"/>
        <end position="66"/>
    </location>
</feature>
<evidence type="ECO:0000259" key="2">
    <source>
        <dbReference type="Pfam" id="PF01957"/>
    </source>
</evidence>
<feature type="transmembrane region" description="Helical" evidence="1">
    <location>
        <begin position="6"/>
        <end position="34"/>
    </location>
</feature>
<dbReference type="InterPro" id="IPR002810">
    <property type="entry name" value="NfeD-like_C"/>
</dbReference>
<keyword evidence="1" id="KW-1133">Transmembrane helix</keyword>
<evidence type="ECO:0000313" key="4">
    <source>
        <dbReference type="Proteomes" id="UP000249135"/>
    </source>
</evidence>
<dbReference type="AlphaFoldDB" id="A0A2W5Q5X0"/>
<sequence length="140" mass="14614">MANSTLWWLMAGAAVALELLSGTVYLLLIGIAFAAAALSAHLGFDITVQLVVAAVVGVGAVVAWYLTHRGAPVVPSEASRDLNLDVGESVHVEAWGPDGTATVRHRGAQWTVVVRPGAMPVAGLNRIVEVVGNRLVVEKI</sequence>
<dbReference type="Pfam" id="PF01957">
    <property type="entry name" value="NfeD"/>
    <property type="match status" value="1"/>
</dbReference>
<organism evidence="3 4">
    <name type="scientific">Variovorax paradoxus</name>
    <dbReference type="NCBI Taxonomy" id="34073"/>
    <lineage>
        <taxon>Bacteria</taxon>
        <taxon>Pseudomonadati</taxon>
        <taxon>Pseudomonadota</taxon>
        <taxon>Betaproteobacteria</taxon>
        <taxon>Burkholderiales</taxon>
        <taxon>Comamonadaceae</taxon>
        <taxon>Variovorax</taxon>
    </lineage>
</organism>
<gene>
    <name evidence="3" type="ORF">DI563_16100</name>
</gene>
<name>A0A2W5Q5X0_VARPD</name>
<keyword evidence="1" id="KW-0472">Membrane</keyword>
<dbReference type="Proteomes" id="UP000249135">
    <property type="component" value="Unassembled WGS sequence"/>
</dbReference>
<accession>A0A2W5Q5X0</accession>
<dbReference type="EMBL" id="QFPP01000211">
    <property type="protein sequence ID" value="PZQ72806.1"/>
    <property type="molecule type" value="Genomic_DNA"/>
</dbReference>
<proteinExistence type="predicted"/>
<feature type="domain" description="NfeD-like C-terminal" evidence="2">
    <location>
        <begin position="84"/>
        <end position="139"/>
    </location>
</feature>
<comment type="caution">
    <text evidence="3">The sequence shown here is derived from an EMBL/GenBank/DDBJ whole genome shotgun (WGS) entry which is preliminary data.</text>
</comment>
<evidence type="ECO:0000313" key="3">
    <source>
        <dbReference type="EMBL" id="PZQ72806.1"/>
    </source>
</evidence>
<protein>
    <recommendedName>
        <fullName evidence="2">NfeD-like C-terminal domain-containing protein</fullName>
    </recommendedName>
</protein>
<reference evidence="3 4" key="1">
    <citation type="submission" date="2017-08" db="EMBL/GenBank/DDBJ databases">
        <title>Infants hospitalized years apart are colonized by the same room-sourced microbial strains.</title>
        <authorList>
            <person name="Brooks B."/>
            <person name="Olm M.R."/>
            <person name="Firek B.A."/>
            <person name="Baker R."/>
            <person name="Thomas B.C."/>
            <person name="Morowitz M.J."/>
            <person name="Banfield J.F."/>
        </authorList>
    </citation>
    <scope>NUCLEOTIDE SEQUENCE [LARGE SCALE GENOMIC DNA]</scope>
    <source>
        <strain evidence="3">S2_005_003_R2_41</strain>
    </source>
</reference>